<comment type="similarity">
    <text evidence="2">Belongs to the UPF0324 family.</text>
</comment>
<feature type="transmembrane region" description="Helical" evidence="7">
    <location>
        <begin position="208"/>
        <end position="228"/>
    </location>
</feature>
<evidence type="ECO:0000256" key="4">
    <source>
        <dbReference type="ARBA" id="ARBA00022692"/>
    </source>
</evidence>
<feature type="transmembrane region" description="Helical" evidence="7">
    <location>
        <begin position="20"/>
        <end position="40"/>
    </location>
</feature>
<name>A0A7C9VQE1_9BRAD</name>
<dbReference type="Pfam" id="PF03601">
    <property type="entry name" value="Cons_hypoth698"/>
    <property type="match status" value="1"/>
</dbReference>
<evidence type="ECO:0000256" key="5">
    <source>
        <dbReference type="ARBA" id="ARBA00022989"/>
    </source>
</evidence>
<dbReference type="AlphaFoldDB" id="A0A7C9VQE1"/>
<feature type="transmembrane region" description="Helical" evidence="7">
    <location>
        <begin position="82"/>
        <end position="102"/>
    </location>
</feature>
<feature type="transmembrane region" description="Helical" evidence="7">
    <location>
        <begin position="184"/>
        <end position="202"/>
    </location>
</feature>
<dbReference type="GO" id="GO:0005886">
    <property type="term" value="C:plasma membrane"/>
    <property type="evidence" value="ECO:0007669"/>
    <property type="project" value="UniProtKB-SubCell"/>
</dbReference>
<evidence type="ECO:0000256" key="6">
    <source>
        <dbReference type="ARBA" id="ARBA00023136"/>
    </source>
</evidence>
<keyword evidence="4 7" id="KW-0812">Transmembrane</keyword>
<evidence type="ECO:0000256" key="3">
    <source>
        <dbReference type="ARBA" id="ARBA00022475"/>
    </source>
</evidence>
<feature type="non-terminal residue" evidence="8">
    <location>
        <position position="1"/>
    </location>
</feature>
<feature type="transmembrane region" description="Helical" evidence="7">
    <location>
        <begin position="52"/>
        <end position="70"/>
    </location>
</feature>
<gene>
    <name evidence="8" type="ORF">G4V63_21135</name>
</gene>
<evidence type="ECO:0000256" key="2">
    <source>
        <dbReference type="ARBA" id="ARBA00007977"/>
    </source>
</evidence>
<dbReference type="InterPro" id="IPR018383">
    <property type="entry name" value="UPF0324_pro"/>
</dbReference>
<keyword evidence="3" id="KW-1003">Cell membrane</keyword>
<dbReference type="PANTHER" id="PTHR30106:SF2">
    <property type="entry name" value="UPF0324 INNER MEMBRANE PROTEIN YEIH"/>
    <property type="match status" value="1"/>
</dbReference>
<evidence type="ECO:0000313" key="9">
    <source>
        <dbReference type="Proteomes" id="UP000480266"/>
    </source>
</evidence>
<dbReference type="Proteomes" id="UP000480266">
    <property type="component" value="Unassembled WGS sequence"/>
</dbReference>
<proteinExistence type="inferred from homology"/>
<evidence type="ECO:0000256" key="7">
    <source>
        <dbReference type="SAM" id="Phobius"/>
    </source>
</evidence>
<comment type="caution">
    <text evidence="8">The sequence shown here is derived from an EMBL/GenBank/DDBJ whole genome shotgun (WGS) entry which is preliminary data.</text>
</comment>
<dbReference type="PANTHER" id="PTHR30106">
    <property type="entry name" value="INNER MEMBRANE PROTEIN YEIH-RELATED"/>
    <property type="match status" value="1"/>
</dbReference>
<keyword evidence="9" id="KW-1185">Reference proteome</keyword>
<keyword evidence="5 7" id="KW-1133">Transmembrane helix</keyword>
<protein>
    <submittedName>
        <fullName evidence="8">Sulfate exporter family transporter</fullName>
    </submittedName>
</protein>
<dbReference type="EMBL" id="JAAMRR010001080">
    <property type="protein sequence ID" value="NGX97614.1"/>
    <property type="molecule type" value="Genomic_DNA"/>
</dbReference>
<accession>A0A7C9VQE1</accession>
<keyword evidence="6 7" id="KW-0472">Membrane</keyword>
<sequence>LRLGIAMLGLQLTFPQIFDLGLSAFGIITVSLIGSVAFTLWLGRKIGVDRGLTELIAAGTAICGASAVLATNNITRAPEEDAIYAVACVTILGSFSIALYPVVSSLIGLGPKDFGLWCGSSIHEIAQVVAAAFQNGETAGEAATISKLSRVVLLAPLVMFFGLVKMSTRRSSINGPSSAPGVPWFVVGFIAMVGLNSVVHIPEESRTVIVLLTAVMLTASLAAMGLETDFSKLKARGAKPFLLAIASWVFIASFSLMLIKFVRS</sequence>
<feature type="transmembrane region" description="Helical" evidence="7">
    <location>
        <begin position="240"/>
        <end position="262"/>
    </location>
</feature>
<evidence type="ECO:0000256" key="1">
    <source>
        <dbReference type="ARBA" id="ARBA00004651"/>
    </source>
</evidence>
<comment type="subcellular location">
    <subcellularLocation>
        <location evidence="1">Cell membrane</location>
        <topology evidence="1">Multi-pass membrane protein</topology>
    </subcellularLocation>
</comment>
<reference evidence="8" key="1">
    <citation type="submission" date="2020-02" db="EMBL/GenBank/DDBJ databases">
        <title>Draft genome sequence of Candidatus Afipia apatlaquensis IBT-C3, a potential strain for decolorization of textile dyes.</title>
        <authorList>
            <person name="Sanchez-Reyes A."/>
            <person name="Breton-Deval L."/>
            <person name="Mangelson H."/>
            <person name="Sanchez-Flores A."/>
        </authorList>
    </citation>
    <scope>NUCLEOTIDE SEQUENCE [LARGE SCALE GENOMIC DNA]</scope>
    <source>
        <strain evidence="8">IBT-C3</strain>
    </source>
</reference>
<evidence type="ECO:0000313" key="8">
    <source>
        <dbReference type="EMBL" id="NGX97614.1"/>
    </source>
</evidence>
<feature type="transmembrane region" description="Helical" evidence="7">
    <location>
        <begin position="145"/>
        <end position="164"/>
    </location>
</feature>
<organism evidence="8 9">
    <name type="scientific">Candidatus Afipia apatlaquensis</name>
    <dbReference type="NCBI Taxonomy" id="2712852"/>
    <lineage>
        <taxon>Bacteria</taxon>
        <taxon>Pseudomonadati</taxon>
        <taxon>Pseudomonadota</taxon>
        <taxon>Alphaproteobacteria</taxon>
        <taxon>Hyphomicrobiales</taxon>
        <taxon>Nitrobacteraceae</taxon>
        <taxon>Afipia</taxon>
    </lineage>
</organism>